<dbReference type="EC" id="2.1.1.197" evidence="3 8"/>
<evidence type="ECO:0000256" key="4">
    <source>
        <dbReference type="ARBA" id="ARBA00022603"/>
    </source>
</evidence>
<dbReference type="InterPro" id="IPR013216">
    <property type="entry name" value="Methyltransf_11"/>
</dbReference>
<evidence type="ECO:0000313" key="10">
    <source>
        <dbReference type="EMBL" id="EGK70698.1"/>
    </source>
</evidence>
<comment type="catalytic activity">
    <reaction evidence="1 8">
        <text>malonyl-[ACP] + S-adenosyl-L-methionine = malonyl-[ACP] methyl ester + S-adenosyl-L-homocysteine</text>
        <dbReference type="Rhea" id="RHEA:17105"/>
        <dbReference type="Rhea" id="RHEA-COMP:9623"/>
        <dbReference type="Rhea" id="RHEA-COMP:9954"/>
        <dbReference type="ChEBI" id="CHEBI:57856"/>
        <dbReference type="ChEBI" id="CHEBI:59789"/>
        <dbReference type="ChEBI" id="CHEBI:78449"/>
        <dbReference type="ChEBI" id="CHEBI:78845"/>
        <dbReference type="EC" id="2.1.1.197"/>
    </reaction>
</comment>
<dbReference type="CDD" id="cd02440">
    <property type="entry name" value="AdoMet_MTases"/>
    <property type="match status" value="1"/>
</dbReference>
<evidence type="ECO:0000256" key="2">
    <source>
        <dbReference type="ARBA" id="ARBA00004746"/>
    </source>
</evidence>
<feature type="domain" description="Methyltransferase type 11" evidence="9">
    <location>
        <begin position="57"/>
        <end position="163"/>
    </location>
</feature>
<dbReference type="Proteomes" id="UP000005019">
    <property type="component" value="Unassembled WGS sequence"/>
</dbReference>
<dbReference type="Gene3D" id="3.40.50.150">
    <property type="entry name" value="Vaccinia Virus protein VP39"/>
    <property type="match status" value="1"/>
</dbReference>
<comment type="function">
    <text evidence="8">Converts the free carboxyl group of a malonyl-thioester to its methyl ester by transfer of a methyl group from S-adenosyl-L-methionine (SAM). It allows to synthesize pimeloyl-ACP via the fatty acid synthetic pathway.</text>
</comment>
<evidence type="ECO:0000256" key="8">
    <source>
        <dbReference type="HAMAP-Rule" id="MF_00835"/>
    </source>
</evidence>
<dbReference type="RefSeq" id="WP_008062973.1">
    <property type="nucleotide sequence ID" value="NZ_AFHG01000053.1"/>
</dbReference>
<comment type="pathway">
    <text evidence="2 8">Cofactor biosynthesis; biotin biosynthesis.</text>
</comment>
<dbReference type="GO" id="GO:0032259">
    <property type="term" value="P:methylation"/>
    <property type="evidence" value="ECO:0007669"/>
    <property type="project" value="UniProtKB-KW"/>
</dbReference>
<dbReference type="EMBL" id="AFHG01000053">
    <property type="protein sequence ID" value="EGK70698.1"/>
    <property type="molecule type" value="Genomic_DNA"/>
</dbReference>
<dbReference type="OrthoDB" id="9760689at2"/>
<dbReference type="GO" id="GO:0010340">
    <property type="term" value="F:carboxyl-O-methyltransferase activity"/>
    <property type="evidence" value="ECO:0007669"/>
    <property type="project" value="UniProtKB-UniRule"/>
</dbReference>
<gene>
    <name evidence="8" type="primary">bioC</name>
    <name evidence="10" type="ORF">METUNv1_02919</name>
</gene>
<sequence length="301" mass="32994">MATPTVPPDYALDARAVAHGFEIAPARFDSAAVLHREVARRMAERLDLVTLKPARLLDLGCGSGADLQPLRARYPDALMLGLDRSAALLAHAASRTPRWRRWLPGVLGGSQTAVVRADIAALPVAPRSQDMVWSNMALHWLPDLPAALREIQRTLKVGGLFMFSMLGPDTLRELRAALDEAGLPGRAHRFIDMHDVGDMLVEAGFAEPVMDMEHITLTFPSPEGLYRDLADTGSLAALAGRPRGLLTPRARARLDAALMRRAEDGRLPATMEIIYGHAWRGEPKQTEDGRAIIKFERGGRR</sequence>
<dbReference type="SUPFAM" id="SSF53335">
    <property type="entry name" value="S-adenosyl-L-methionine-dependent methyltransferases"/>
    <property type="match status" value="1"/>
</dbReference>
<keyword evidence="6 8" id="KW-0949">S-adenosyl-L-methionine</keyword>
<keyword evidence="4 8" id="KW-0489">Methyltransferase</keyword>
<dbReference type="PANTHER" id="PTHR13090:SF1">
    <property type="entry name" value="ARGININE-HYDROXYLASE NDUFAF5, MITOCHONDRIAL"/>
    <property type="match status" value="1"/>
</dbReference>
<evidence type="ECO:0000256" key="7">
    <source>
        <dbReference type="ARBA" id="ARBA00022756"/>
    </source>
</evidence>
<keyword evidence="5 8" id="KW-0808">Transferase</keyword>
<dbReference type="InterPro" id="IPR050602">
    <property type="entry name" value="Malonyl-ACP_OMT"/>
</dbReference>
<accession>F5RF42</accession>
<protein>
    <recommendedName>
        <fullName evidence="3 8">Malonyl-[acyl-carrier protein] O-methyltransferase</fullName>
        <shortName evidence="8">Malonyl-ACP O-methyltransferase</shortName>
        <ecNumber evidence="3 8">2.1.1.197</ecNumber>
    </recommendedName>
    <alternativeName>
        <fullName evidence="8">Biotin synthesis protein BioC</fullName>
    </alternativeName>
</protein>
<evidence type="ECO:0000256" key="5">
    <source>
        <dbReference type="ARBA" id="ARBA00022679"/>
    </source>
</evidence>
<dbReference type="Pfam" id="PF08241">
    <property type="entry name" value="Methyltransf_11"/>
    <property type="match status" value="1"/>
</dbReference>
<dbReference type="GO" id="GO:0102130">
    <property type="term" value="F:malonyl-CoA methyltransferase activity"/>
    <property type="evidence" value="ECO:0007669"/>
    <property type="project" value="UniProtKB-EC"/>
</dbReference>
<name>F5RF42_METUF</name>
<dbReference type="eggNOG" id="COG2226">
    <property type="taxonomic scope" value="Bacteria"/>
</dbReference>
<reference evidence="10 11" key="1">
    <citation type="journal article" date="2011" name="J. Bacteriol.">
        <title>Genome sequence of Methyloversatilis universalis FAM5T, a methylotrophic representative of the order Rhodocyclales.</title>
        <authorList>
            <person name="Kittichotirat W."/>
            <person name="Good N.M."/>
            <person name="Hall R."/>
            <person name="Bringel F."/>
            <person name="Lajus A."/>
            <person name="Medigue C."/>
            <person name="Smalley N.E."/>
            <person name="Beck D."/>
            <person name="Bumgarner R."/>
            <person name="Vuilleumier S."/>
            <person name="Kalyuzhnaya M.G."/>
        </authorList>
    </citation>
    <scope>NUCLEOTIDE SEQUENCE [LARGE SCALE GENOMIC DNA]</scope>
    <source>
        <strain evidence="11">ATCC BAA-1314 / JCM 13912 / FAM5</strain>
    </source>
</reference>
<comment type="caution">
    <text evidence="10">The sequence shown here is derived from an EMBL/GenBank/DDBJ whole genome shotgun (WGS) entry which is preliminary data.</text>
</comment>
<comment type="similarity">
    <text evidence="8">Belongs to the methyltransferase superfamily.</text>
</comment>
<evidence type="ECO:0000256" key="1">
    <source>
        <dbReference type="ARBA" id="ARBA00000852"/>
    </source>
</evidence>
<evidence type="ECO:0000313" key="11">
    <source>
        <dbReference type="Proteomes" id="UP000005019"/>
    </source>
</evidence>
<organism evidence="10 11">
    <name type="scientific">Methyloversatilis universalis (strain ATCC BAA-1314 / DSM 25237 / JCM 13912 / CCUG 52030 / FAM5)</name>
    <dbReference type="NCBI Taxonomy" id="1000565"/>
    <lineage>
        <taxon>Bacteria</taxon>
        <taxon>Pseudomonadati</taxon>
        <taxon>Pseudomonadota</taxon>
        <taxon>Betaproteobacteria</taxon>
        <taxon>Nitrosomonadales</taxon>
        <taxon>Sterolibacteriaceae</taxon>
        <taxon>Methyloversatilis</taxon>
    </lineage>
</organism>
<dbReference type="HAMAP" id="MF_00835">
    <property type="entry name" value="BioC"/>
    <property type="match status" value="1"/>
</dbReference>
<evidence type="ECO:0000259" key="9">
    <source>
        <dbReference type="Pfam" id="PF08241"/>
    </source>
</evidence>
<dbReference type="STRING" id="1000565.METUNv1_02919"/>
<keyword evidence="7 8" id="KW-0093">Biotin biosynthesis</keyword>
<dbReference type="InterPro" id="IPR029063">
    <property type="entry name" value="SAM-dependent_MTases_sf"/>
</dbReference>
<dbReference type="UniPathway" id="UPA00078"/>
<dbReference type="PANTHER" id="PTHR13090">
    <property type="entry name" value="ARGININE-HYDROXYLASE NDUFAF5, MITOCHONDRIAL"/>
    <property type="match status" value="1"/>
</dbReference>
<dbReference type="InterPro" id="IPR011814">
    <property type="entry name" value="BioC"/>
</dbReference>
<dbReference type="GO" id="GO:0009102">
    <property type="term" value="P:biotin biosynthetic process"/>
    <property type="evidence" value="ECO:0007669"/>
    <property type="project" value="UniProtKB-UniRule"/>
</dbReference>
<proteinExistence type="inferred from homology"/>
<keyword evidence="11" id="KW-1185">Reference proteome</keyword>
<dbReference type="GO" id="GO:0008757">
    <property type="term" value="F:S-adenosylmethionine-dependent methyltransferase activity"/>
    <property type="evidence" value="ECO:0007669"/>
    <property type="project" value="InterPro"/>
</dbReference>
<evidence type="ECO:0000256" key="6">
    <source>
        <dbReference type="ARBA" id="ARBA00022691"/>
    </source>
</evidence>
<dbReference type="AlphaFoldDB" id="F5RF42"/>
<evidence type="ECO:0000256" key="3">
    <source>
        <dbReference type="ARBA" id="ARBA00012327"/>
    </source>
</evidence>